<protein>
    <submittedName>
        <fullName evidence="1">Uncharacterized protein</fullName>
    </submittedName>
</protein>
<name>A0A1L8WQW9_9ENTE</name>
<organism evidence="1 2">
    <name type="scientific">Enterococcus ratti</name>
    <dbReference type="NCBI Taxonomy" id="150033"/>
    <lineage>
        <taxon>Bacteria</taxon>
        <taxon>Bacillati</taxon>
        <taxon>Bacillota</taxon>
        <taxon>Bacilli</taxon>
        <taxon>Lactobacillales</taxon>
        <taxon>Enterococcaceae</taxon>
        <taxon>Enterococcus</taxon>
    </lineage>
</organism>
<dbReference type="STRING" id="150033.RV14_GL001305"/>
<dbReference type="AlphaFoldDB" id="A0A1L8WQW9"/>
<evidence type="ECO:0000313" key="1">
    <source>
        <dbReference type="EMBL" id="OJG83427.1"/>
    </source>
</evidence>
<gene>
    <name evidence="1" type="ORF">RV14_GL001305</name>
</gene>
<reference evidence="1 2" key="1">
    <citation type="submission" date="2014-12" db="EMBL/GenBank/DDBJ databases">
        <title>Draft genome sequences of 29 type strains of Enterococci.</title>
        <authorList>
            <person name="Zhong Z."/>
            <person name="Sun Z."/>
            <person name="Liu W."/>
            <person name="Zhang W."/>
            <person name="Zhang H."/>
        </authorList>
    </citation>
    <scope>NUCLEOTIDE SEQUENCE [LARGE SCALE GENOMIC DNA]</scope>
    <source>
        <strain evidence="1 2">DSM 15687</strain>
    </source>
</reference>
<accession>A0A1L8WQW9</accession>
<dbReference type="Proteomes" id="UP000182152">
    <property type="component" value="Unassembled WGS sequence"/>
</dbReference>
<keyword evidence="2" id="KW-1185">Reference proteome</keyword>
<dbReference type="EMBL" id="JXLB01000003">
    <property type="protein sequence ID" value="OJG83427.1"/>
    <property type="molecule type" value="Genomic_DNA"/>
</dbReference>
<comment type="caution">
    <text evidence="1">The sequence shown here is derived from an EMBL/GenBank/DDBJ whole genome shotgun (WGS) entry which is preliminary data.</text>
</comment>
<sequence>MLVQIGNTEKVGKIIELILSAFLRFLNVGRVAMFMIALY</sequence>
<proteinExistence type="predicted"/>
<evidence type="ECO:0000313" key="2">
    <source>
        <dbReference type="Proteomes" id="UP000182152"/>
    </source>
</evidence>